<dbReference type="PRINTS" id="PR00039">
    <property type="entry name" value="HTHLYSR"/>
</dbReference>
<keyword evidence="3" id="KW-0238">DNA-binding</keyword>
<dbReference type="InterPro" id="IPR036388">
    <property type="entry name" value="WH-like_DNA-bd_sf"/>
</dbReference>
<comment type="caution">
    <text evidence="6">The sequence shown here is derived from an EMBL/GenBank/DDBJ whole genome shotgun (WGS) entry which is preliminary data.</text>
</comment>
<dbReference type="Gene3D" id="1.10.10.10">
    <property type="entry name" value="Winged helix-like DNA-binding domain superfamily/Winged helix DNA-binding domain"/>
    <property type="match status" value="1"/>
</dbReference>
<evidence type="ECO:0000256" key="1">
    <source>
        <dbReference type="ARBA" id="ARBA00009437"/>
    </source>
</evidence>
<accession>A0A3M8DHB9</accession>
<dbReference type="SUPFAM" id="SSF46785">
    <property type="entry name" value="Winged helix' DNA-binding domain"/>
    <property type="match status" value="1"/>
</dbReference>
<evidence type="ECO:0000259" key="5">
    <source>
        <dbReference type="PROSITE" id="PS50931"/>
    </source>
</evidence>
<keyword evidence="4" id="KW-0804">Transcription</keyword>
<evidence type="ECO:0000313" key="7">
    <source>
        <dbReference type="Proteomes" id="UP000271031"/>
    </source>
</evidence>
<dbReference type="InterPro" id="IPR005119">
    <property type="entry name" value="LysR_subst-bd"/>
</dbReference>
<dbReference type="Pfam" id="PF03466">
    <property type="entry name" value="LysR_substrate"/>
    <property type="match status" value="1"/>
</dbReference>
<dbReference type="PROSITE" id="PS50931">
    <property type="entry name" value="HTH_LYSR"/>
    <property type="match status" value="1"/>
</dbReference>
<dbReference type="PANTHER" id="PTHR30126">
    <property type="entry name" value="HTH-TYPE TRANSCRIPTIONAL REGULATOR"/>
    <property type="match status" value="1"/>
</dbReference>
<proteinExistence type="inferred from homology"/>
<comment type="similarity">
    <text evidence="1">Belongs to the LysR transcriptional regulatory family.</text>
</comment>
<dbReference type="Pfam" id="PF00126">
    <property type="entry name" value="HTH_1"/>
    <property type="match status" value="1"/>
</dbReference>
<dbReference type="Gene3D" id="3.40.190.290">
    <property type="match status" value="1"/>
</dbReference>
<dbReference type="OrthoDB" id="9803735at2"/>
<dbReference type="Proteomes" id="UP000271031">
    <property type="component" value="Unassembled WGS sequence"/>
</dbReference>
<evidence type="ECO:0000256" key="4">
    <source>
        <dbReference type="ARBA" id="ARBA00023163"/>
    </source>
</evidence>
<dbReference type="SUPFAM" id="SSF53850">
    <property type="entry name" value="Periplasmic binding protein-like II"/>
    <property type="match status" value="1"/>
</dbReference>
<dbReference type="CDD" id="cd05466">
    <property type="entry name" value="PBP2_LTTR_substrate"/>
    <property type="match status" value="1"/>
</dbReference>
<dbReference type="EMBL" id="RHHQ01000012">
    <property type="protein sequence ID" value="RNB87406.1"/>
    <property type="molecule type" value="Genomic_DNA"/>
</dbReference>
<dbReference type="InterPro" id="IPR000847">
    <property type="entry name" value="LysR_HTH_N"/>
</dbReference>
<dbReference type="PANTHER" id="PTHR30126:SF40">
    <property type="entry name" value="HTH-TYPE TRANSCRIPTIONAL REGULATOR GLTR"/>
    <property type="match status" value="1"/>
</dbReference>
<feature type="domain" description="HTH lysR-type" evidence="5">
    <location>
        <begin position="1"/>
        <end position="58"/>
    </location>
</feature>
<organism evidence="6 7">
    <name type="scientific">Brevibacillus fluminis</name>
    <dbReference type="NCBI Taxonomy" id="511487"/>
    <lineage>
        <taxon>Bacteria</taxon>
        <taxon>Bacillati</taxon>
        <taxon>Bacillota</taxon>
        <taxon>Bacilli</taxon>
        <taxon>Bacillales</taxon>
        <taxon>Paenibacillaceae</taxon>
        <taxon>Brevibacillus</taxon>
    </lineage>
</organism>
<evidence type="ECO:0000256" key="2">
    <source>
        <dbReference type="ARBA" id="ARBA00023015"/>
    </source>
</evidence>
<sequence length="295" mass="33024">MELVYLQTFCEVVKWGSYSKAAEKLGYSQPSVTTQIKRLEESYGVVLLTRIGRGMKLTASGEALLPYAQEMLRLHAESKEVVSQQGTGTMTIGTIETLAAYFLPAMLQQFQVKYPGITLSLLPGNEPSIIRAVKEGEQDFGFILDERFTDPELVTRPIREEAFVIIAKPGHRFQALSQVGAADLAGESLILTESGCTYRAFLLELLKTKDIPHRIHFEFGSIEAIKQCVLHGWGVALLPRFAVESDLIHRDLVAVPFVDEALSFQTQLIYSNRRWMPKAFLSFIEMMVEENGTVS</sequence>
<name>A0A3M8DHB9_9BACL</name>
<dbReference type="RefSeq" id="WP_122919104.1">
    <property type="nucleotide sequence ID" value="NZ_RHHQ01000012.1"/>
</dbReference>
<dbReference type="InterPro" id="IPR036390">
    <property type="entry name" value="WH_DNA-bd_sf"/>
</dbReference>
<keyword evidence="7" id="KW-1185">Reference proteome</keyword>
<dbReference type="GO" id="GO:0000976">
    <property type="term" value="F:transcription cis-regulatory region binding"/>
    <property type="evidence" value="ECO:0007669"/>
    <property type="project" value="TreeGrafter"/>
</dbReference>
<evidence type="ECO:0000256" key="3">
    <source>
        <dbReference type="ARBA" id="ARBA00023125"/>
    </source>
</evidence>
<reference evidence="6 7" key="1">
    <citation type="submission" date="2018-10" db="EMBL/GenBank/DDBJ databases">
        <title>Phylogenomics of Brevibacillus.</title>
        <authorList>
            <person name="Dunlap C."/>
        </authorList>
    </citation>
    <scope>NUCLEOTIDE SEQUENCE [LARGE SCALE GENOMIC DNA]</scope>
    <source>
        <strain evidence="6 7">JCM 15716</strain>
    </source>
</reference>
<dbReference type="FunFam" id="1.10.10.10:FF:000001">
    <property type="entry name" value="LysR family transcriptional regulator"/>
    <property type="match status" value="1"/>
</dbReference>
<dbReference type="AlphaFoldDB" id="A0A3M8DHB9"/>
<evidence type="ECO:0000313" key="6">
    <source>
        <dbReference type="EMBL" id="RNB87406.1"/>
    </source>
</evidence>
<dbReference type="GO" id="GO:0003700">
    <property type="term" value="F:DNA-binding transcription factor activity"/>
    <property type="evidence" value="ECO:0007669"/>
    <property type="project" value="InterPro"/>
</dbReference>
<gene>
    <name evidence="6" type="ORF">EDM56_17260</name>
</gene>
<protein>
    <submittedName>
        <fullName evidence="6">LysR family transcriptional regulator</fullName>
    </submittedName>
</protein>
<keyword evidence="2" id="KW-0805">Transcription regulation</keyword>